<feature type="compositionally biased region" description="Polar residues" evidence="5">
    <location>
        <begin position="388"/>
        <end position="416"/>
    </location>
</feature>
<evidence type="ECO:0000256" key="4">
    <source>
        <dbReference type="PROSITE-ProRule" id="PRU00221"/>
    </source>
</evidence>
<dbReference type="PROSITE" id="PS50294">
    <property type="entry name" value="WD_REPEATS_REGION"/>
    <property type="match status" value="2"/>
</dbReference>
<feature type="compositionally biased region" description="Polar residues" evidence="5">
    <location>
        <begin position="863"/>
        <end position="876"/>
    </location>
</feature>
<feature type="region of interest" description="Disordered" evidence="5">
    <location>
        <begin position="608"/>
        <end position="627"/>
    </location>
</feature>
<dbReference type="PROSITE" id="PS50082">
    <property type="entry name" value="WD_REPEATS_2"/>
    <property type="match status" value="4"/>
</dbReference>
<keyword evidence="3" id="KW-0677">Repeat</keyword>
<dbReference type="InterPro" id="IPR001680">
    <property type="entry name" value="WD40_rpt"/>
</dbReference>
<dbReference type="SMART" id="SM00320">
    <property type="entry name" value="WD40"/>
    <property type="match status" value="7"/>
</dbReference>
<dbReference type="GO" id="GO:0043130">
    <property type="term" value="F:ubiquitin binding"/>
    <property type="evidence" value="ECO:0007669"/>
    <property type="project" value="TreeGrafter"/>
</dbReference>
<keyword evidence="7" id="KW-1185">Reference proteome</keyword>
<dbReference type="InterPro" id="IPR051246">
    <property type="entry name" value="WDR48"/>
</dbReference>
<evidence type="ECO:0000256" key="5">
    <source>
        <dbReference type="SAM" id="MobiDB-lite"/>
    </source>
</evidence>
<reference evidence="6 7" key="1">
    <citation type="journal article" date="2019" name="Nat. Ecol. Evol.">
        <title>Megaphylogeny resolves global patterns of mushroom evolution.</title>
        <authorList>
            <person name="Varga T."/>
            <person name="Krizsan K."/>
            <person name="Foldi C."/>
            <person name="Dima B."/>
            <person name="Sanchez-Garcia M."/>
            <person name="Sanchez-Ramirez S."/>
            <person name="Szollosi G.J."/>
            <person name="Szarkandi J.G."/>
            <person name="Papp V."/>
            <person name="Albert L."/>
            <person name="Andreopoulos W."/>
            <person name="Angelini C."/>
            <person name="Antonin V."/>
            <person name="Barry K.W."/>
            <person name="Bougher N.L."/>
            <person name="Buchanan P."/>
            <person name="Buyck B."/>
            <person name="Bense V."/>
            <person name="Catcheside P."/>
            <person name="Chovatia M."/>
            <person name="Cooper J."/>
            <person name="Damon W."/>
            <person name="Desjardin D."/>
            <person name="Finy P."/>
            <person name="Geml J."/>
            <person name="Haridas S."/>
            <person name="Hughes K."/>
            <person name="Justo A."/>
            <person name="Karasinski D."/>
            <person name="Kautmanova I."/>
            <person name="Kiss B."/>
            <person name="Kocsube S."/>
            <person name="Kotiranta H."/>
            <person name="LaButti K.M."/>
            <person name="Lechner B.E."/>
            <person name="Liimatainen K."/>
            <person name="Lipzen A."/>
            <person name="Lukacs Z."/>
            <person name="Mihaltcheva S."/>
            <person name="Morgado L.N."/>
            <person name="Niskanen T."/>
            <person name="Noordeloos M.E."/>
            <person name="Ohm R.A."/>
            <person name="Ortiz-Santana B."/>
            <person name="Ovrebo C."/>
            <person name="Racz N."/>
            <person name="Riley R."/>
            <person name="Savchenko A."/>
            <person name="Shiryaev A."/>
            <person name="Soop K."/>
            <person name="Spirin V."/>
            <person name="Szebenyi C."/>
            <person name="Tomsovsky M."/>
            <person name="Tulloss R.E."/>
            <person name="Uehling J."/>
            <person name="Grigoriev I.V."/>
            <person name="Vagvolgyi C."/>
            <person name="Papp T."/>
            <person name="Martin F.M."/>
            <person name="Miettinen O."/>
            <person name="Hibbett D.S."/>
            <person name="Nagy L.G."/>
        </authorList>
    </citation>
    <scope>NUCLEOTIDE SEQUENCE [LARGE SCALE GENOMIC DNA]</scope>
    <source>
        <strain evidence="6 7">CBS 166.37</strain>
    </source>
</reference>
<evidence type="ECO:0000313" key="6">
    <source>
        <dbReference type="EMBL" id="TFK31178.1"/>
    </source>
</evidence>
<evidence type="ECO:0000256" key="3">
    <source>
        <dbReference type="ARBA" id="ARBA00022737"/>
    </source>
</evidence>
<evidence type="ECO:0000313" key="7">
    <source>
        <dbReference type="Proteomes" id="UP000308652"/>
    </source>
</evidence>
<dbReference type="EMBL" id="ML213846">
    <property type="protein sequence ID" value="TFK31178.1"/>
    <property type="molecule type" value="Genomic_DNA"/>
</dbReference>
<dbReference type="SUPFAM" id="SSF50978">
    <property type="entry name" value="WD40 repeat-like"/>
    <property type="match status" value="1"/>
</dbReference>
<comment type="similarity">
    <text evidence="1">Belongs to the WD repeat WDR48 family.</text>
</comment>
<dbReference type="PANTHER" id="PTHR19862:SF14">
    <property type="entry name" value="WD REPEAT-CONTAINING PROTEIN 48"/>
    <property type="match status" value="1"/>
</dbReference>
<name>A0A5C3LEC1_9AGAR</name>
<evidence type="ECO:0000256" key="2">
    <source>
        <dbReference type="ARBA" id="ARBA00022574"/>
    </source>
</evidence>
<dbReference type="CDD" id="cd00200">
    <property type="entry name" value="WD40"/>
    <property type="match status" value="1"/>
</dbReference>
<feature type="region of interest" description="Disordered" evidence="5">
    <location>
        <begin position="1070"/>
        <end position="1095"/>
    </location>
</feature>
<dbReference type="Pfam" id="PF11816">
    <property type="entry name" value="DUF3337"/>
    <property type="match status" value="1"/>
</dbReference>
<keyword evidence="2 4" id="KW-0853">WD repeat</keyword>
<feature type="compositionally biased region" description="Polar residues" evidence="5">
    <location>
        <begin position="1080"/>
        <end position="1090"/>
    </location>
</feature>
<dbReference type="Gene3D" id="2.130.10.10">
    <property type="entry name" value="YVTN repeat-like/Quinoprotein amine dehydrogenase"/>
    <property type="match status" value="2"/>
</dbReference>
<feature type="repeat" description="WD" evidence="4">
    <location>
        <begin position="93"/>
        <end position="125"/>
    </location>
</feature>
<dbReference type="AlphaFoldDB" id="A0A5C3LEC1"/>
<dbReference type="PANTHER" id="PTHR19862">
    <property type="entry name" value="WD REPEAT-CONTAINING PROTEIN 48"/>
    <property type="match status" value="1"/>
</dbReference>
<dbReference type="InterPro" id="IPR015943">
    <property type="entry name" value="WD40/YVTN_repeat-like_dom_sf"/>
</dbReference>
<dbReference type="STRING" id="68775.A0A5C3LEC1"/>
<dbReference type="OrthoDB" id="2421129at2759"/>
<feature type="compositionally biased region" description="Polar residues" evidence="5">
    <location>
        <begin position="423"/>
        <end position="434"/>
    </location>
</feature>
<dbReference type="InterPro" id="IPR036322">
    <property type="entry name" value="WD40_repeat_dom_sf"/>
</dbReference>
<organism evidence="6 7">
    <name type="scientific">Crucibulum laeve</name>
    <dbReference type="NCBI Taxonomy" id="68775"/>
    <lineage>
        <taxon>Eukaryota</taxon>
        <taxon>Fungi</taxon>
        <taxon>Dikarya</taxon>
        <taxon>Basidiomycota</taxon>
        <taxon>Agaricomycotina</taxon>
        <taxon>Agaricomycetes</taxon>
        <taxon>Agaricomycetidae</taxon>
        <taxon>Agaricales</taxon>
        <taxon>Agaricineae</taxon>
        <taxon>Nidulariaceae</taxon>
        <taxon>Crucibulum</taxon>
    </lineage>
</organism>
<accession>A0A5C3LEC1</accession>
<dbReference type="PRINTS" id="PR00320">
    <property type="entry name" value="GPROTEINBRPT"/>
</dbReference>
<dbReference type="GO" id="GO:0000724">
    <property type="term" value="P:double-strand break repair via homologous recombination"/>
    <property type="evidence" value="ECO:0007669"/>
    <property type="project" value="TreeGrafter"/>
</dbReference>
<dbReference type="Proteomes" id="UP000308652">
    <property type="component" value="Unassembled WGS sequence"/>
</dbReference>
<evidence type="ECO:0000256" key="1">
    <source>
        <dbReference type="ARBA" id="ARBA00006917"/>
    </source>
</evidence>
<feature type="region of interest" description="Disordered" evidence="5">
    <location>
        <begin position="712"/>
        <end position="761"/>
    </location>
</feature>
<protein>
    <submittedName>
        <fullName evidence="6">Uncharacterized protein</fullName>
    </submittedName>
</protein>
<feature type="region of interest" description="Disordered" evidence="5">
    <location>
        <begin position="385"/>
        <end position="440"/>
    </location>
</feature>
<dbReference type="CDD" id="cd17041">
    <property type="entry name" value="Ubl_WDR48"/>
    <property type="match status" value="1"/>
</dbReference>
<feature type="repeat" description="WD" evidence="4">
    <location>
        <begin position="190"/>
        <end position="231"/>
    </location>
</feature>
<gene>
    <name evidence="6" type="ORF">BDQ12DRAFT_252320</name>
</gene>
<dbReference type="InterPro" id="IPR021772">
    <property type="entry name" value="WDR48/Bun107"/>
</dbReference>
<sequence length="1146" mass="125576">MKKRKVIRNGDETLRSGRWEVITGWANDSIDEETEDEERLVSDGDVLGEVTSNLSQRRQRAVSKAGEIPHEKQWETDLSTFTPGVQSQFRQCAQAHADWVNDMLLCNLNQTVVSASSDGTVKAWSPHISTISEPTTIGTHSDYVRCLSHCREQNWVASGSFDRTIKLWDLTRSTSSGTVNPLTTLNPPDANSPKSSVYALAADPFGRTIASGSPEKVVRLWDPRSGRRTGKLVGHTDNIRAILISEDSKYLLTGSADASIKLWSLSSQRCLHTFTHHADSVWSLSSSHPSMEVFYSGDRSGLVCRTDVEDCSQISDGDCILLFQDVGEPERPAPEGINKIVTMDDNLVWTASGTSSIRRWCIPQRRIVRAAGHAVLEWEADRPAVSDSPVSSFKKNNPFTQQSPSEVSTRPSTSQGYLPRNSLAPSASVQSLSSDNRDPTFELDIQSLGIPLDSLIKLRSPDESFSPHSSSSVRARDPEVATMYSAASVMSLPTQLRPSVTAIFARDPQHPPPLRTSRTDDTVTTLPPALNSARADYEERELAVDAVPLSATPDSIIRGDHGVVRTIILNDRMHALTVDTSGQVAVWDIIHCVCRGRFLREDVADASQAGSTAGGSGGGDKERSPREALEAVRERIEGEAVVLSWCTADTQGGVLSIHMNERCFDAEVYADEVGFANDRHYNDESKLNLGKWMLRNLFMSFIKEELRFRRHHQQSSAASNPDGILPPSLGRSPPHSDPESPTHRRSSSSPESHRKSPRVVTSSIVMCSPRMVPVIPPPVYASSRASPLLAPLIPLYPQNTDNAVLLTSQPITMSGNDATPTPIPLRARSRTIDNVQTPLTSAPLTSKETPSTDYFSIRTRQPSIQGGSAVPSTTDDFSGWGGPGKEPQTPSTPSGLMGRLKNFSKIGSKKANDATSSPVIGIAAVPEAPLEDATPAVELTPVQALLTGTLSPPPSIDAPIHPLPVNTTIVIAEEAFPSYTIIYRGNLSNMHHETQALEDAIPMWLLEYLLLNKANVSPPTKLSFVLLPWNKDPDAEPLPELLNTTQSKLTASRYLRIRKIVHHVQEKLDKVSPDSRAGSIRSSVDPSQQVAGRPSPEDMYEILCNDILLPLEMSLAAVRQYVWRQSAELVMYYRRKIQPSSKDVHN</sequence>
<dbReference type="PROSITE" id="PS00678">
    <property type="entry name" value="WD_REPEATS_1"/>
    <property type="match status" value="1"/>
</dbReference>
<feature type="repeat" description="WD" evidence="4">
    <location>
        <begin position="232"/>
        <end position="273"/>
    </location>
</feature>
<dbReference type="InterPro" id="IPR020472">
    <property type="entry name" value="WD40_PAC1"/>
</dbReference>
<feature type="region of interest" description="Disordered" evidence="5">
    <location>
        <begin position="505"/>
        <end position="526"/>
    </location>
</feature>
<feature type="repeat" description="WD" evidence="4">
    <location>
        <begin position="137"/>
        <end position="178"/>
    </location>
</feature>
<dbReference type="Pfam" id="PF00400">
    <property type="entry name" value="WD40"/>
    <property type="match status" value="5"/>
</dbReference>
<proteinExistence type="inferred from homology"/>
<dbReference type="InterPro" id="IPR019775">
    <property type="entry name" value="WD40_repeat_CS"/>
</dbReference>
<feature type="region of interest" description="Disordered" evidence="5">
    <location>
        <begin position="863"/>
        <end position="896"/>
    </location>
</feature>